<dbReference type="EMBL" id="CP019607">
    <property type="protein sequence ID" value="AQP52312.1"/>
    <property type="molecule type" value="Genomic_DNA"/>
</dbReference>
<evidence type="ECO:0000256" key="1">
    <source>
        <dbReference type="SAM" id="MobiDB-lite"/>
    </source>
</evidence>
<feature type="region of interest" description="Disordered" evidence="1">
    <location>
        <begin position="56"/>
        <end position="78"/>
    </location>
</feature>
<evidence type="ECO:0000313" key="3">
    <source>
        <dbReference type="Proteomes" id="UP000188235"/>
    </source>
</evidence>
<name>A0A1Q2D1S3_9ACTN</name>
<keyword evidence="3" id="KW-1185">Reference proteome</keyword>
<dbReference type="AlphaFoldDB" id="A0A1Q2D1S3"/>
<evidence type="ECO:0000313" key="2">
    <source>
        <dbReference type="EMBL" id="AQP52312.1"/>
    </source>
</evidence>
<gene>
    <name evidence="2" type="ORF">BW733_17260</name>
</gene>
<organism evidence="2 3">
    <name type="scientific">Tessaracoccus flavescens</name>
    <dbReference type="NCBI Taxonomy" id="399497"/>
    <lineage>
        <taxon>Bacteria</taxon>
        <taxon>Bacillati</taxon>
        <taxon>Actinomycetota</taxon>
        <taxon>Actinomycetes</taxon>
        <taxon>Propionibacteriales</taxon>
        <taxon>Propionibacteriaceae</taxon>
        <taxon>Tessaracoccus</taxon>
    </lineage>
</organism>
<protein>
    <submittedName>
        <fullName evidence="2">Uncharacterized protein</fullName>
    </submittedName>
</protein>
<dbReference type="STRING" id="399497.BW733_17260"/>
<sequence>MTRKCSAWARCGKTRKGSGDQYSAGGEQVFSTVHCQVLIAAASPTGGRVVIAEGPRRGPVAHSSQFDADQGVGPELPA</sequence>
<reference evidence="2 3" key="1">
    <citation type="journal article" date="2008" name="Int. J. Syst. Evol. Microbiol.">
        <title>Tessaracoccus flavescens sp. nov., isolated from marine sediment.</title>
        <authorList>
            <person name="Lee D.W."/>
            <person name="Lee S.D."/>
        </authorList>
    </citation>
    <scope>NUCLEOTIDE SEQUENCE [LARGE SCALE GENOMIC DNA]</scope>
    <source>
        <strain evidence="2 3">SST-39T</strain>
    </source>
</reference>
<accession>A0A1Q2D1S3</accession>
<dbReference type="Proteomes" id="UP000188235">
    <property type="component" value="Chromosome"/>
</dbReference>
<proteinExistence type="predicted"/>
<dbReference type="KEGG" id="tfa:BW733_17260"/>